<dbReference type="CDD" id="cd21176">
    <property type="entry name" value="LPMO_auxiliary-like"/>
    <property type="match status" value="1"/>
</dbReference>
<dbReference type="InterPro" id="IPR046936">
    <property type="entry name" value="BIM1-like"/>
</dbReference>
<dbReference type="GO" id="GO:0005886">
    <property type="term" value="C:plasma membrane"/>
    <property type="evidence" value="ECO:0007669"/>
    <property type="project" value="UniProtKB-SubCell"/>
</dbReference>
<feature type="domain" description="Copper acquisition factor BIM1-like" evidence="9">
    <location>
        <begin position="17"/>
        <end position="175"/>
    </location>
</feature>
<sequence length="219" mass="22660">MLINLLTPLLALAGVASAHYRLLEPAWRGDSFTRGASQWIYPCANVTETPSSNASARTQWPHTGGSIKINGSHESALTYVNLGLGTNVTNFNISLVDHFNQTGAGVLCLKDNLRTALEQGFKASNISMEQMEGLQGTVQVVQISHGGGALYNCADITFNSSAKVLADDQCQNATGVSGVAITNAGAQQAGSSTPASAASAVRPLVGSGMLAGLVAWALL</sequence>
<evidence type="ECO:0000256" key="8">
    <source>
        <dbReference type="SAM" id="SignalP"/>
    </source>
</evidence>
<evidence type="ECO:0000256" key="4">
    <source>
        <dbReference type="ARBA" id="ARBA00022729"/>
    </source>
</evidence>
<keyword evidence="2" id="KW-1003">Cell membrane</keyword>
<evidence type="ECO:0000256" key="5">
    <source>
        <dbReference type="ARBA" id="ARBA00023136"/>
    </source>
</evidence>
<evidence type="ECO:0000256" key="1">
    <source>
        <dbReference type="ARBA" id="ARBA00004609"/>
    </source>
</evidence>
<name>A0A6A5UD47_9PLEO</name>
<dbReference type="PANTHER" id="PTHR34992">
    <property type="entry name" value="HYPHAL ANASTAMOSIS-7 PROTEIN"/>
    <property type="match status" value="1"/>
</dbReference>
<keyword evidence="5" id="KW-0472">Membrane</keyword>
<keyword evidence="6" id="KW-0325">Glycoprotein</keyword>
<evidence type="ECO:0000259" key="9">
    <source>
        <dbReference type="Pfam" id="PF20238"/>
    </source>
</evidence>
<dbReference type="Pfam" id="PF20238">
    <property type="entry name" value="BIM1-like_dom"/>
    <property type="match status" value="1"/>
</dbReference>
<dbReference type="EMBL" id="ML976978">
    <property type="protein sequence ID" value="KAF1962678.1"/>
    <property type="molecule type" value="Genomic_DNA"/>
</dbReference>
<dbReference type="AlphaFoldDB" id="A0A6A5UD47"/>
<dbReference type="GO" id="GO:0098552">
    <property type="term" value="C:side of membrane"/>
    <property type="evidence" value="ECO:0007669"/>
    <property type="project" value="UniProtKB-KW"/>
</dbReference>
<keyword evidence="4 8" id="KW-0732">Signal</keyword>
<feature type="chain" id="PRO_5025426007" description="Copper acquisition factor BIM1-like domain-containing protein" evidence="8">
    <location>
        <begin position="19"/>
        <end position="219"/>
    </location>
</feature>
<evidence type="ECO:0000313" key="11">
    <source>
        <dbReference type="Proteomes" id="UP000800035"/>
    </source>
</evidence>
<evidence type="ECO:0000256" key="2">
    <source>
        <dbReference type="ARBA" id="ARBA00022475"/>
    </source>
</evidence>
<gene>
    <name evidence="10" type="ORF">CC80DRAFT_487186</name>
</gene>
<dbReference type="OrthoDB" id="5333578at2759"/>
<proteinExistence type="predicted"/>
<reference evidence="10" key="1">
    <citation type="journal article" date="2020" name="Stud. Mycol.">
        <title>101 Dothideomycetes genomes: a test case for predicting lifestyles and emergence of pathogens.</title>
        <authorList>
            <person name="Haridas S."/>
            <person name="Albert R."/>
            <person name="Binder M."/>
            <person name="Bloem J."/>
            <person name="Labutti K."/>
            <person name="Salamov A."/>
            <person name="Andreopoulos B."/>
            <person name="Baker S."/>
            <person name="Barry K."/>
            <person name="Bills G."/>
            <person name="Bluhm B."/>
            <person name="Cannon C."/>
            <person name="Castanera R."/>
            <person name="Culley D."/>
            <person name="Daum C."/>
            <person name="Ezra D."/>
            <person name="Gonzalez J."/>
            <person name="Henrissat B."/>
            <person name="Kuo A."/>
            <person name="Liang C."/>
            <person name="Lipzen A."/>
            <person name="Lutzoni F."/>
            <person name="Magnuson J."/>
            <person name="Mondo S."/>
            <person name="Nolan M."/>
            <person name="Ohm R."/>
            <person name="Pangilinan J."/>
            <person name="Park H.-J."/>
            <person name="Ramirez L."/>
            <person name="Alfaro M."/>
            <person name="Sun H."/>
            <person name="Tritt A."/>
            <person name="Yoshinaga Y."/>
            <person name="Zwiers L.-H."/>
            <person name="Turgeon B."/>
            <person name="Goodwin S."/>
            <person name="Spatafora J."/>
            <person name="Crous P."/>
            <person name="Grigoriev I."/>
        </authorList>
    </citation>
    <scope>NUCLEOTIDE SEQUENCE</scope>
    <source>
        <strain evidence="10">CBS 675.92</strain>
    </source>
</reference>
<dbReference type="InterPro" id="IPR046530">
    <property type="entry name" value="BIM1-like_dom"/>
</dbReference>
<evidence type="ECO:0000313" key="10">
    <source>
        <dbReference type="EMBL" id="KAF1962678.1"/>
    </source>
</evidence>
<protein>
    <recommendedName>
        <fullName evidence="9">Copper acquisition factor BIM1-like domain-containing protein</fullName>
    </recommendedName>
</protein>
<evidence type="ECO:0000256" key="3">
    <source>
        <dbReference type="ARBA" id="ARBA00022622"/>
    </source>
</evidence>
<evidence type="ECO:0000256" key="6">
    <source>
        <dbReference type="ARBA" id="ARBA00023180"/>
    </source>
</evidence>
<comment type="subcellular location">
    <subcellularLocation>
        <location evidence="1">Cell membrane</location>
        <topology evidence="1">Lipid-anchor</topology>
        <topology evidence="1">GPI-anchor</topology>
    </subcellularLocation>
</comment>
<evidence type="ECO:0000256" key="7">
    <source>
        <dbReference type="ARBA" id="ARBA00023288"/>
    </source>
</evidence>
<dbReference type="PANTHER" id="PTHR34992:SF2">
    <property type="entry name" value="COPPER ACQUISITION FACTOR BIM1-LIKE DOMAIN-CONTAINING PROTEIN"/>
    <property type="match status" value="1"/>
</dbReference>
<accession>A0A6A5UD47</accession>
<dbReference type="Proteomes" id="UP000800035">
    <property type="component" value="Unassembled WGS sequence"/>
</dbReference>
<feature type="signal peptide" evidence="8">
    <location>
        <begin position="1"/>
        <end position="18"/>
    </location>
</feature>
<keyword evidence="3" id="KW-0336">GPI-anchor</keyword>
<keyword evidence="11" id="KW-1185">Reference proteome</keyword>
<organism evidence="10 11">
    <name type="scientific">Byssothecium circinans</name>
    <dbReference type="NCBI Taxonomy" id="147558"/>
    <lineage>
        <taxon>Eukaryota</taxon>
        <taxon>Fungi</taxon>
        <taxon>Dikarya</taxon>
        <taxon>Ascomycota</taxon>
        <taxon>Pezizomycotina</taxon>
        <taxon>Dothideomycetes</taxon>
        <taxon>Pleosporomycetidae</taxon>
        <taxon>Pleosporales</taxon>
        <taxon>Massarineae</taxon>
        <taxon>Massarinaceae</taxon>
        <taxon>Byssothecium</taxon>
    </lineage>
</organism>
<keyword evidence="7" id="KW-0449">Lipoprotein</keyword>